<evidence type="ECO:0000259" key="2">
    <source>
        <dbReference type="Pfam" id="PF02517"/>
    </source>
</evidence>
<feature type="transmembrane region" description="Helical" evidence="1">
    <location>
        <begin position="139"/>
        <end position="164"/>
    </location>
</feature>
<dbReference type="GO" id="GO:0080120">
    <property type="term" value="P:CAAX-box protein maturation"/>
    <property type="evidence" value="ECO:0007669"/>
    <property type="project" value="UniProtKB-ARBA"/>
</dbReference>
<organism evidence="4">
    <name type="scientific">Chlorella variabilis</name>
    <name type="common">Green alga</name>
    <dbReference type="NCBI Taxonomy" id="554065"/>
    <lineage>
        <taxon>Eukaryota</taxon>
        <taxon>Viridiplantae</taxon>
        <taxon>Chlorophyta</taxon>
        <taxon>core chlorophytes</taxon>
        <taxon>Trebouxiophyceae</taxon>
        <taxon>Chlorellales</taxon>
        <taxon>Chlorellaceae</taxon>
        <taxon>Chlorella clade</taxon>
        <taxon>Chlorella</taxon>
    </lineage>
</organism>
<dbReference type="KEGG" id="cvr:CHLNCDRAFT_134232"/>
<feature type="transmembrane region" description="Helical" evidence="1">
    <location>
        <begin position="214"/>
        <end position="236"/>
    </location>
</feature>
<evidence type="ECO:0000313" key="4">
    <source>
        <dbReference type="Proteomes" id="UP000008141"/>
    </source>
</evidence>
<dbReference type="PANTHER" id="PTHR43592">
    <property type="entry name" value="CAAX AMINO TERMINAL PROTEASE"/>
    <property type="match status" value="1"/>
</dbReference>
<name>E1ZFK0_CHLVA</name>
<feature type="transmembrane region" description="Helical" evidence="1">
    <location>
        <begin position="185"/>
        <end position="208"/>
    </location>
</feature>
<dbReference type="AlphaFoldDB" id="E1ZFK0"/>
<dbReference type="InterPro" id="IPR003675">
    <property type="entry name" value="Rce1/LyrA-like_dom"/>
</dbReference>
<evidence type="ECO:0000256" key="1">
    <source>
        <dbReference type="SAM" id="Phobius"/>
    </source>
</evidence>
<dbReference type="GO" id="GO:0004175">
    <property type="term" value="F:endopeptidase activity"/>
    <property type="evidence" value="ECO:0007669"/>
    <property type="project" value="UniProtKB-ARBA"/>
</dbReference>
<dbReference type="EMBL" id="GL433845">
    <property type="protein sequence ID" value="EFN55145.1"/>
    <property type="molecule type" value="Genomic_DNA"/>
</dbReference>
<evidence type="ECO:0000313" key="3">
    <source>
        <dbReference type="EMBL" id="EFN55145.1"/>
    </source>
</evidence>
<keyword evidence="4" id="KW-1185">Reference proteome</keyword>
<dbReference type="InParanoid" id="E1ZFK0"/>
<feature type="transmembrane region" description="Helical" evidence="1">
    <location>
        <begin position="13"/>
        <end position="35"/>
    </location>
</feature>
<keyword evidence="1" id="KW-1133">Transmembrane helix</keyword>
<accession>E1ZFK0</accession>
<reference evidence="3 4" key="1">
    <citation type="journal article" date="2010" name="Plant Cell">
        <title>The Chlorella variabilis NC64A genome reveals adaptation to photosymbiosis, coevolution with viruses, and cryptic sex.</title>
        <authorList>
            <person name="Blanc G."/>
            <person name="Duncan G."/>
            <person name="Agarkova I."/>
            <person name="Borodovsky M."/>
            <person name="Gurnon J."/>
            <person name="Kuo A."/>
            <person name="Lindquist E."/>
            <person name="Lucas S."/>
            <person name="Pangilinan J."/>
            <person name="Polle J."/>
            <person name="Salamov A."/>
            <person name="Terry A."/>
            <person name="Yamada T."/>
            <person name="Dunigan D.D."/>
            <person name="Grigoriev I.V."/>
            <person name="Claverie J.M."/>
            <person name="Van Etten J.L."/>
        </authorList>
    </citation>
    <scope>NUCLEOTIDE SEQUENCE [LARGE SCALE GENOMIC DNA]</scope>
    <source>
        <strain evidence="3 4">NC64A</strain>
    </source>
</reference>
<dbReference type="OMA" id="DVPWNWQ"/>
<dbReference type="eggNOG" id="ENOG502QTD5">
    <property type="taxonomic scope" value="Eukaryota"/>
</dbReference>
<dbReference type="PANTHER" id="PTHR43592:SF15">
    <property type="entry name" value="CAAX AMINO TERMINAL PROTEASE FAMILY PROTEIN"/>
    <property type="match status" value="1"/>
</dbReference>
<sequence length="250" mass="26288">MQFASVPWGGKEVVLGMAAWCAAFVGVGLAFIPVVRAMAGADGFSGLSATDKSVFALANQVAETAVSIAIIRLGVARFEPLPPDLFKYDLSAPFKKPRGWLMWGLLGVLLSPLVVYASATLSDGLGVSDTAGRGTVDAVSSIITINFSTYASLMATTSILAPLLEETVFRGFLLTSLTKWMPVPAAVAVSSLAFGMLTALGFLLGFTYVRSRNLLTPILIHGAWNGSVLTILFFLASQGISIDELLHAPS</sequence>
<feature type="transmembrane region" description="Helical" evidence="1">
    <location>
        <begin position="100"/>
        <end position="119"/>
    </location>
</feature>
<dbReference type="Pfam" id="PF02517">
    <property type="entry name" value="Rce1-like"/>
    <property type="match status" value="1"/>
</dbReference>
<dbReference type="GeneID" id="17354832"/>
<keyword evidence="1" id="KW-0812">Transmembrane</keyword>
<dbReference type="OrthoDB" id="548974at2759"/>
<dbReference type="Proteomes" id="UP000008141">
    <property type="component" value="Unassembled WGS sequence"/>
</dbReference>
<dbReference type="FunCoup" id="E1ZFK0">
    <property type="interactions" value="492"/>
</dbReference>
<feature type="domain" description="CAAX prenyl protease 2/Lysostaphin resistance protein A-like" evidence="2">
    <location>
        <begin position="151"/>
        <end position="226"/>
    </location>
</feature>
<keyword evidence="1" id="KW-0472">Membrane</keyword>
<dbReference type="RefSeq" id="XP_005847247.1">
    <property type="nucleotide sequence ID" value="XM_005847185.1"/>
</dbReference>
<proteinExistence type="predicted"/>
<gene>
    <name evidence="3" type="ORF">CHLNCDRAFT_134232</name>
</gene>
<protein>
    <recommendedName>
        <fullName evidence="2">CAAX prenyl protease 2/Lysostaphin resistance protein A-like domain-containing protein</fullName>
    </recommendedName>
</protein>